<sequence length="462" mass="51319">MQSMQTQAIPLPFPKYCQIVQKALRERDGETLAVLLANDQQEIGERIILGLAGSHRNLLVPHTLKLPSPFSEIVISHIQVLVLSKQASSSLGETEGASWVGAYKEQVQCLSLFMNQFLINQTSWPLPVLYQLCRDLRDLGEKADEYSISSGLQKTPVSLEDTARHINKAFTIVATDRMNKGVEARQRGIYYIAGLSIKCYFKVNRPTLCKNIIRAIGSSSNPQPLDSFPIAHQVTWRYYMGMLAFLEEEYKTAEDLFWEAFKGCSWLAKRNLEQILFYLLPLRLLRGLLPSPILLSQFPVLSDTYLPFIQALRRSDIRAYDIALRALRGKLLSLSGGGGGGGGGIWTAMEKGREVVVRGRLKKIWLAQNKLSRIPIKTFQIGLQLASGSSSLSASTPTPIPSRVEDGSFGDLEDEEEYADPAEVECLIANMIYKGYVKGYISHGHQIVVLSAKSAFPPLGGP</sequence>
<dbReference type="PANTHER" id="PTHR12732:SF0">
    <property type="entry name" value="PCI DOMAIN-CONTAINING PROTEIN 2"/>
    <property type="match status" value="1"/>
</dbReference>
<dbReference type="InterPro" id="IPR000717">
    <property type="entry name" value="PCI_dom"/>
</dbReference>
<reference evidence="3" key="1">
    <citation type="submission" date="2014-08" db="EMBL/GenBank/DDBJ databases">
        <authorList>
            <person name="Sharma Rahul"/>
            <person name="Thines Marco"/>
        </authorList>
    </citation>
    <scope>NUCLEOTIDE SEQUENCE</scope>
</reference>
<dbReference type="GO" id="GO:0006368">
    <property type="term" value="P:transcription elongation by RNA polymerase II"/>
    <property type="evidence" value="ECO:0007669"/>
    <property type="project" value="TreeGrafter"/>
</dbReference>
<dbReference type="GO" id="GO:0000973">
    <property type="term" value="P:post-transcriptional tethering of RNA polymerase II gene DNA at nuclear periphery"/>
    <property type="evidence" value="ECO:0007669"/>
    <property type="project" value="TreeGrafter"/>
</dbReference>
<dbReference type="GO" id="GO:0070390">
    <property type="term" value="C:transcription export complex 2"/>
    <property type="evidence" value="ECO:0007669"/>
    <property type="project" value="TreeGrafter"/>
</dbReference>
<name>A0A0F7SNZ9_PHARH</name>
<proteinExistence type="inferred from homology"/>
<organism evidence="3">
    <name type="scientific">Phaffia rhodozyma</name>
    <name type="common">Yeast</name>
    <name type="synonym">Xanthophyllomyces dendrorhous</name>
    <dbReference type="NCBI Taxonomy" id="264483"/>
    <lineage>
        <taxon>Eukaryota</taxon>
        <taxon>Fungi</taxon>
        <taxon>Dikarya</taxon>
        <taxon>Basidiomycota</taxon>
        <taxon>Agaricomycotina</taxon>
        <taxon>Tremellomycetes</taxon>
        <taxon>Cystofilobasidiales</taxon>
        <taxon>Mrakiaceae</taxon>
        <taxon>Phaffia</taxon>
    </lineage>
</organism>
<dbReference type="EMBL" id="LN483142">
    <property type="protein sequence ID" value="CED83171.1"/>
    <property type="molecule type" value="Genomic_DNA"/>
</dbReference>
<accession>A0A0F7SNZ9</accession>
<feature type="domain" description="PCI" evidence="2">
    <location>
        <begin position="408"/>
        <end position="451"/>
    </location>
</feature>
<dbReference type="PANTHER" id="PTHR12732">
    <property type="entry name" value="UNCHARACTERIZED PROTEASOME COMPONENT REGION PCI-CONTAINING"/>
    <property type="match status" value="1"/>
</dbReference>
<dbReference type="GO" id="GO:0003690">
    <property type="term" value="F:double-stranded DNA binding"/>
    <property type="evidence" value="ECO:0007669"/>
    <property type="project" value="InterPro"/>
</dbReference>
<dbReference type="Pfam" id="PF01399">
    <property type="entry name" value="PCI"/>
    <property type="match status" value="1"/>
</dbReference>
<dbReference type="InterPro" id="IPR036388">
    <property type="entry name" value="WH-like_DNA-bd_sf"/>
</dbReference>
<evidence type="ECO:0000256" key="1">
    <source>
        <dbReference type="ARBA" id="ARBA00025771"/>
    </source>
</evidence>
<evidence type="ECO:0000259" key="2">
    <source>
        <dbReference type="Pfam" id="PF01399"/>
    </source>
</evidence>
<dbReference type="GO" id="GO:0016973">
    <property type="term" value="P:poly(A)+ mRNA export from nucleus"/>
    <property type="evidence" value="ECO:0007669"/>
    <property type="project" value="TreeGrafter"/>
</dbReference>
<evidence type="ECO:0000313" key="3">
    <source>
        <dbReference type="EMBL" id="CED83171.1"/>
    </source>
</evidence>
<dbReference type="SMART" id="SM00753">
    <property type="entry name" value="PAM"/>
    <property type="match status" value="1"/>
</dbReference>
<dbReference type="Gene3D" id="1.10.10.10">
    <property type="entry name" value="Winged helix-like DNA-binding domain superfamily/Winged helix DNA-binding domain"/>
    <property type="match status" value="1"/>
</dbReference>
<protein>
    <submittedName>
        <fullName evidence="3">Transcription-associated recombination protein-Thp1p</fullName>
    </submittedName>
</protein>
<comment type="similarity">
    <text evidence="1">Belongs to the CSN12 family.</text>
</comment>
<dbReference type="AlphaFoldDB" id="A0A0F7SNZ9"/>
<dbReference type="InterPro" id="IPR045114">
    <property type="entry name" value="Csn12-like"/>
</dbReference>
<dbReference type="GO" id="GO:0003723">
    <property type="term" value="F:RNA binding"/>
    <property type="evidence" value="ECO:0007669"/>
    <property type="project" value="InterPro"/>
</dbReference>